<proteinExistence type="predicted"/>
<protein>
    <submittedName>
        <fullName evidence="1">Uncharacterized protein</fullName>
    </submittedName>
</protein>
<accession>A0A0F9KIJ5</accession>
<name>A0A0F9KIJ5_9ZZZZ</name>
<dbReference type="AlphaFoldDB" id="A0A0F9KIJ5"/>
<organism evidence="1">
    <name type="scientific">marine sediment metagenome</name>
    <dbReference type="NCBI Taxonomy" id="412755"/>
    <lineage>
        <taxon>unclassified sequences</taxon>
        <taxon>metagenomes</taxon>
        <taxon>ecological metagenomes</taxon>
    </lineage>
</organism>
<dbReference type="EMBL" id="LAZR01007969">
    <property type="protein sequence ID" value="KKM81758.1"/>
    <property type="molecule type" value="Genomic_DNA"/>
</dbReference>
<comment type="caution">
    <text evidence="1">The sequence shown here is derived from an EMBL/GenBank/DDBJ whole genome shotgun (WGS) entry which is preliminary data.</text>
</comment>
<gene>
    <name evidence="1" type="ORF">LCGC14_1326590</name>
</gene>
<sequence>MFISGYFSKVNFRYKYDTILDIIVRCYPFFRCKVLSKVNLPSNNLKNFNSRITFIPLKLTVKFRSTMIDKSSFTYNSKSNV</sequence>
<reference evidence="1" key="1">
    <citation type="journal article" date="2015" name="Nature">
        <title>Complex archaea that bridge the gap between prokaryotes and eukaryotes.</title>
        <authorList>
            <person name="Spang A."/>
            <person name="Saw J.H."/>
            <person name="Jorgensen S.L."/>
            <person name="Zaremba-Niedzwiedzka K."/>
            <person name="Martijn J."/>
            <person name="Lind A.E."/>
            <person name="van Eijk R."/>
            <person name="Schleper C."/>
            <person name="Guy L."/>
            <person name="Ettema T.J."/>
        </authorList>
    </citation>
    <scope>NUCLEOTIDE SEQUENCE</scope>
</reference>
<evidence type="ECO:0000313" key="1">
    <source>
        <dbReference type="EMBL" id="KKM81758.1"/>
    </source>
</evidence>